<evidence type="ECO:0000256" key="4">
    <source>
        <dbReference type="ARBA" id="ARBA00022475"/>
    </source>
</evidence>
<organism evidence="13">
    <name type="scientific">freshwater metagenome</name>
    <dbReference type="NCBI Taxonomy" id="449393"/>
    <lineage>
        <taxon>unclassified sequences</taxon>
        <taxon>metagenomes</taxon>
        <taxon>ecological metagenomes</taxon>
    </lineage>
</organism>
<evidence type="ECO:0000256" key="6">
    <source>
        <dbReference type="ARBA" id="ARBA00022692"/>
    </source>
</evidence>
<dbReference type="InterPro" id="IPR040690">
    <property type="entry name" value="FtsX_ECD"/>
</dbReference>
<evidence type="ECO:0000256" key="8">
    <source>
        <dbReference type="ARBA" id="ARBA00023136"/>
    </source>
</evidence>
<feature type="transmembrane region" description="Helical" evidence="10">
    <location>
        <begin position="20"/>
        <end position="43"/>
    </location>
</feature>
<keyword evidence="7 10" id="KW-1133">Transmembrane helix</keyword>
<dbReference type="Gene3D" id="3.30.70.3040">
    <property type="match status" value="1"/>
</dbReference>
<dbReference type="GO" id="GO:0005886">
    <property type="term" value="C:plasma membrane"/>
    <property type="evidence" value="ECO:0007669"/>
    <property type="project" value="UniProtKB-SubCell"/>
</dbReference>
<proteinExistence type="inferred from homology"/>
<dbReference type="AlphaFoldDB" id="A0A6J6PCB8"/>
<dbReference type="EMBL" id="CAFBOG010000024">
    <property type="protein sequence ID" value="CAB4971233.1"/>
    <property type="molecule type" value="Genomic_DNA"/>
</dbReference>
<reference evidence="13" key="1">
    <citation type="submission" date="2020-05" db="EMBL/GenBank/DDBJ databases">
        <authorList>
            <person name="Chiriac C."/>
            <person name="Salcher M."/>
            <person name="Ghai R."/>
            <person name="Kavagutti S V."/>
        </authorList>
    </citation>
    <scope>NUCLEOTIDE SEQUENCE</scope>
</reference>
<keyword evidence="9" id="KW-0131">Cell cycle</keyword>
<evidence type="ECO:0000259" key="12">
    <source>
        <dbReference type="Pfam" id="PF18075"/>
    </source>
</evidence>
<keyword evidence="4" id="KW-1003">Cell membrane</keyword>
<evidence type="ECO:0000256" key="5">
    <source>
        <dbReference type="ARBA" id="ARBA00022618"/>
    </source>
</evidence>
<evidence type="ECO:0000313" key="13">
    <source>
        <dbReference type="EMBL" id="CAB4696347.1"/>
    </source>
</evidence>
<keyword evidence="8 10" id="KW-0472">Membrane</keyword>
<evidence type="ECO:0000256" key="10">
    <source>
        <dbReference type="SAM" id="Phobius"/>
    </source>
</evidence>
<gene>
    <name evidence="13" type="ORF">UFOPK2582_00707</name>
    <name evidence="14" type="ORF">UFOPK3046_00451</name>
    <name evidence="15" type="ORF">UFOPK3914_00419</name>
</gene>
<dbReference type="Pfam" id="PF18075">
    <property type="entry name" value="FtsX_ECD"/>
    <property type="match status" value="1"/>
</dbReference>
<evidence type="ECO:0000256" key="7">
    <source>
        <dbReference type="ARBA" id="ARBA00022989"/>
    </source>
</evidence>
<evidence type="ECO:0000256" key="3">
    <source>
        <dbReference type="ARBA" id="ARBA00021907"/>
    </source>
</evidence>
<dbReference type="PIRSF" id="PIRSF003097">
    <property type="entry name" value="FtsX"/>
    <property type="match status" value="1"/>
</dbReference>
<feature type="transmembrane region" description="Helical" evidence="10">
    <location>
        <begin position="172"/>
        <end position="192"/>
    </location>
</feature>
<feature type="domain" description="FtsX extracellular" evidence="12">
    <location>
        <begin position="58"/>
        <end position="152"/>
    </location>
</feature>
<evidence type="ECO:0000256" key="1">
    <source>
        <dbReference type="ARBA" id="ARBA00004651"/>
    </source>
</evidence>
<evidence type="ECO:0000313" key="14">
    <source>
        <dbReference type="EMBL" id="CAB4799132.1"/>
    </source>
</evidence>
<feature type="domain" description="ABC3 transporter permease C-terminal" evidence="11">
    <location>
        <begin position="175"/>
        <end position="296"/>
    </location>
</feature>
<dbReference type="EMBL" id="CAEZXS010000066">
    <property type="protein sequence ID" value="CAB4696347.1"/>
    <property type="molecule type" value="Genomic_DNA"/>
</dbReference>
<evidence type="ECO:0000256" key="2">
    <source>
        <dbReference type="ARBA" id="ARBA00007379"/>
    </source>
</evidence>
<dbReference type="PANTHER" id="PTHR47755">
    <property type="entry name" value="CELL DIVISION PROTEIN FTSX"/>
    <property type="match status" value="1"/>
</dbReference>
<evidence type="ECO:0000313" key="15">
    <source>
        <dbReference type="EMBL" id="CAB4971233.1"/>
    </source>
</evidence>
<dbReference type="EMBL" id="CAFAAQ010000025">
    <property type="protein sequence ID" value="CAB4799132.1"/>
    <property type="molecule type" value="Genomic_DNA"/>
</dbReference>
<accession>A0A6J6PCB8</accession>
<comment type="subcellular location">
    <subcellularLocation>
        <location evidence="1">Cell membrane</location>
        <topology evidence="1">Multi-pass membrane protein</topology>
    </subcellularLocation>
</comment>
<name>A0A6J6PCB8_9ZZZZ</name>
<feature type="transmembrane region" description="Helical" evidence="10">
    <location>
        <begin position="224"/>
        <end position="242"/>
    </location>
</feature>
<comment type="similarity">
    <text evidence="2">Belongs to the ABC-4 integral membrane protein family. FtsX subfamily.</text>
</comment>
<dbReference type="InterPro" id="IPR004513">
    <property type="entry name" value="FtsX"/>
</dbReference>
<feature type="transmembrane region" description="Helical" evidence="10">
    <location>
        <begin position="272"/>
        <end position="296"/>
    </location>
</feature>
<dbReference type="Pfam" id="PF02687">
    <property type="entry name" value="FtsX"/>
    <property type="match status" value="1"/>
</dbReference>
<sequence>MAVRLDYVLKETGSNLVRNLTLTLASLLTVAIALAFVAVSFLIGTGINQSFLGLRSDVQMFVYMNPGATADQIDSVSKNLQSNPQVESVKFLDKEKTYAEFKRLFADQPDFVESINPEELPQSFRVKPTSTDADVVSAVGTEFENMTGVYRVEYAEEYARQVQKSLSTLNSWVRLFGVALIFVSVLLIFNTIRTAVFARRREIEVMRLVGASNWFIRLPFMTEGMVQGLLGALAAAGLTWGFDALWKRNFVNQVSFELLNQIKWTGGDLWKAVIMILVVGAVTGAVGSGIAVGRYLRV</sequence>
<keyword evidence="6 10" id="KW-0812">Transmembrane</keyword>
<keyword evidence="5" id="KW-0132">Cell division</keyword>
<dbReference type="InterPro" id="IPR003838">
    <property type="entry name" value="ABC3_permease_C"/>
</dbReference>
<dbReference type="GO" id="GO:0051301">
    <property type="term" value="P:cell division"/>
    <property type="evidence" value="ECO:0007669"/>
    <property type="project" value="UniProtKB-KW"/>
</dbReference>
<dbReference type="PANTHER" id="PTHR47755:SF1">
    <property type="entry name" value="CELL DIVISION PROTEIN FTSX"/>
    <property type="match status" value="1"/>
</dbReference>
<evidence type="ECO:0000259" key="11">
    <source>
        <dbReference type="Pfam" id="PF02687"/>
    </source>
</evidence>
<evidence type="ECO:0000256" key="9">
    <source>
        <dbReference type="ARBA" id="ARBA00023306"/>
    </source>
</evidence>
<protein>
    <recommendedName>
        <fullName evidence="3">Cell division protein FtsX</fullName>
    </recommendedName>
</protein>